<evidence type="ECO:0000313" key="2">
    <source>
        <dbReference type="Proteomes" id="UP000313359"/>
    </source>
</evidence>
<name>A0A5C2RTI2_9APHY</name>
<reference evidence="1" key="1">
    <citation type="journal article" date="2018" name="Genome Biol. Evol.">
        <title>Genomics and development of Lentinus tigrinus, a white-rot wood-decaying mushroom with dimorphic fruiting bodies.</title>
        <authorList>
            <person name="Wu B."/>
            <person name="Xu Z."/>
            <person name="Knudson A."/>
            <person name="Carlson A."/>
            <person name="Chen N."/>
            <person name="Kovaka S."/>
            <person name="LaButti K."/>
            <person name="Lipzen A."/>
            <person name="Pennachio C."/>
            <person name="Riley R."/>
            <person name="Schakwitz W."/>
            <person name="Umezawa K."/>
            <person name="Ohm R.A."/>
            <person name="Grigoriev I.V."/>
            <person name="Nagy L.G."/>
            <person name="Gibbons J."/>
            <person name="Hibbett D."/>
        </authorList>
    </citation>
    <scope>NUCLEOTIDE SEQUENCE [LARGE SCALE GENOMIC DNA]</scope>
    <source>
        <strain evidence="1">ALCF2SS1-6</strain>
    </source>
</reference>
<accession>A0A5C2RTI2</accession>
<evidence type="ECO:0000313" key="1">
    <source>
        <dbReference type="EMBL" id="RPD54521.1"/>
    </source>
</evidence>
<proteinExistence type="predicted"/>
<gene>
    <name evidence="1" type="ORF">L227DRAFT_348653</name>
</gene>
<organism evidence="1 2">
    <name type="scientific">Lentinus tigrinus ALCF2SS1-6</name>
    <dbReference type="NCBI Taxonomy" id="1328759"/>
    <lineage>
        <taxon>Eukaryota</taxon>
        <taxon>Fungi</taxon>
        <taxon>Dikarya</taxon>
        <taxon>Basidiomycota</taxon>
        <taxon>Agaricomycotina</taxon>
        <taxon>Agaricomycetes</taxon>
        <taxon>Polyporales</taxon>
        <taxon>Polyporaceae</taxon>
        <taxon>Lentinus</taxon>
    </lineage>
</organism>
<keyword evidence="2" id="KW-1185">Reference proteome</keyword>
<dbReference type="AlphaFoldDB" id="A0A5C2RTI2"/>
<sequence length="131" mass="14302">MYLTDAERLTLTMWRITAARATRPIHQAARSQHRRREARRAQRIRSPLVARPVSLVPPVPRLVMVPPLALALALARPRAAGALLPHPLLRATAIVETPETMATQGLVQAQGTTRAPEMITAMGARELATPA</sequence>
<protein>
    <submittedName>
        <fullName evidence="1">Uncharacterized protein</fullName>
    </submittedName>
</protein>
<dbReference type="EMBL" id="ML122305">
    <property type="protein sequence ID" value="RPD54521.1"/>
    <property type="molecule type" value="Genomic_DNA"/>
</dbReference>
<dbReference type="Proteomes" id="UP000313359">
    <property type="component" value="Unassembled WGS sequence"/>
</dbReference>